<evidence type="ECO:0008006" key="4">
    <source>
        <dbReference type="Google" id="ProtNLM"/>
    </source>
</evidence>
<name>A0ABP9RQL7_9ACTN</name>
<sequence length="177" mass="17254">MRINIRSSKAILVPLALLAGAALSVALLSPATAGAAPRAASSTVVAGAQTGSAAQPSVSKAEADQAHAALVPQTTTGMPPTAQTLYAVVNSNGTLARGFGASSAVILATGTYQVNFSHDVTHSALIGTIGLAGTSGSSAPGFITVVGRVGVANAVFVQTYNSAGALANLGFHLAALS</sequence>
<feature type="chain" id="PRO_5047516988" description="C1q domain-containing protein" evidence="1">
    <location>
        <begin position="36"/>
        <end position="177"/>
    </location>
</feature>
<feature type="signal peptide" evidence="1">
    <location>
        <begin position="1"/>
        <end position="35"/>
    </location>
</feature>
<comment type="caution">
    <text evidence="2">The sequence shown here is derived from an EMBL/GenBank/DDBJ whole genome shotgun (WGS) entry which is preliminary data.</text>
</comment>
<accession>A0ABP9RQL7</accession>
<dbReference type="Proteomes" id="UP001501570">
    <property type="component" value="Unassembled WGS sequence"/>
</dbReference>
<dbReference type="RefSeq" id="WP_345628648.1">
    <property type="nucleotide sequence ID" value="NZ_BAABJQ010000005.1"/>
</dbReference>
<dbReference type="EMBL" id="BAABJQ010000005">
    <property type="protein sequence ID" value="GAA5183358.1"/>
    <property type="molecule type" value="Genomic_DNA"/>
</dbReference>
<protein>
    <recommendedName>
        <fullName evidence="4">C1q domain-containing protein</fullName>
    </recommendedName>
</protein>
<keyword evidence="3" id="KW-1185">Reference proteome</keyword>
<gene>
    <name evidence="2" type="ORF">GCM10023322_22420</name>
</gene>
<reference evidence="3" key="1">
    <citation type="journal article" date="2019" name="Int. J. Syst. Evol. Microbiol.">
        <title>The Global Catalogue of Microorganisms (GCM) 10K type strain sequencing project: providing services to taxonomists for standard genome sequencing and annotation.</title>
        <authorList>
            <consortium name="The Broad Institute Genomics Platform"/>
            <consortium name="The Broad Institute Genome Sequencing Center for Infectious Disease"/>
            <person name="Wu L."/>
            <person name="Ma J."/>
        </authorList>
    </citation>
    <scope>NUCLEOTIDE SEQUENCE [LARGE SCALE GENOMIC DNA]</scope>
    <source>
        <strain evidence="3">JCM 18304</strain>
    </source>
</reference>
<proteinExistence type="predicted"/>
<evidence type="ECO:0000256" key="1">
    <source>
        <dbReference type="SAM" id="SignalP"/>
    </source>
</evidence>
<organism evidence="2 3">
    <name type="scientific">Rugosimonospora acidiphila</name>
    <dbReference type="NCBI Taxonomy" id="556531"/>
    <lineage>
        <taxon>Bacteria</taxon>
        <taxon>Bacillati</taxon>
        <taxon>Actinomycetota</taxon>
        <taxon>Actinomycetes</taxon>
        <taxon>Micromonosporales</taxon>
        <taxon>Micromonosporaceae</taxon>
        <taxon>Rugosimonospora</taxon>
    </lineage>
</organism>
<evidence type="ECO:0000313" key="2">
    <source>
        <dbReference type="EMBL" id="GAA5183358.1"/>
    </source>
</evidence>
<evidence type="ECO:0000313" key="3">
    <source>
        <dbReference type="Proteomes" id="UP001501570"/>
    </source>
</evidence>
<keyword evidence="1" id="KW-0732">Signal</keyword>